<keyword evidence="5 8" id="KW-0378">Hydrolase</keyword>
<keyword evidence="6 8" id="KW-0326">Glycosidase</keyword>
<keyword evidence="9" id="KW-1185">Reference proteome</keyword>
<evidence type="ECO:0000256" key="6">
    <source>
        <dbReference type="ARBA" id="ARBA00023295"/>
    </source>
</evidence>
<evidence type="ECO:0000256" key="2">
    <source>
        <dbReference type="ARBA" id="ARBA00008834"/>
    </source>
</evidence>
<evidence type="ECO:0000256" key="1">
    <source>
        <dbReference type="ARBA" id="ARBA00004191"/>
    </source>
</evidence>
<dbReference type="Gramene" id="Jr01_33700_p1">
    <property type="protein sequence ID" value="cds.Jr01_33700_p1"/>
    <property type="gene ID" value="Jr01_33700"/>
</dbReference>
<keyword evidence="4" id="KW-0964">Secreted</keyword>
<dbReference type="SUPFAM" id="SSF51126">
    <property type="entry name" value="Pectin lyase-like"/>
    <property type="match status" value="1"/>
</dbReference>
<comment type="subcellular location">
    <subcellularLocation>
        <location evidence="1">Secreted</location>
        <location evidence="1">Cell wall</location>
    </subcellularLocation>
</comment>
<keyword evidence="7" id="KW-0961">Cell wall biogenesis/degradation</keyword>
<dbReference type="InterPro" id="IPR011050">
    <property type="entry name" value="Pectin_lyase_fold/virulence"/>
</dbReference>
<evidence type="ECO:0000256" key="4">
    <source>
        <dbReference type="ARBA" id="ARBA00022525"/>
    </source>
</evidence>
<dbReference type="InterPro" id="IPR000743">
    <property type="entry name" value="Glyco_hydro_28"/>
</dbReference>
<dbReference type="Pfam" id="PF00295">
    <property type="entry name" value="Glyco_hydro_28"/>
    <property type="match status" value="1"/>
</dbReference>
<dbReference type="Gene3D" id="2.160.20.10">
    <property type="entry name" value="Single-stranded right-handed beta-helix, Pectin lyase-like"/>
    <property type="match status" value="1"/>
</dbReference>
<accession>A0A2I4H1P1</accession>
<name>A0A2I4H1P1_JUGRE</name>
<keyword evidence="3" id="KW-0134">Cell wall</keyword>
<dbReference type="RefSeq" id="XP_018850081.1">
    <property type="nucleotide sequence ID" value="XM_018994536.2"/>
</dbReference>
<dbReference type="KEGG" id="jre:109012747"/>
<dbReference type="InterPro" id="IPR006626">
    <property type="entry name" value="PbH1"/>
</dbReference>
<dbReference type="STRING" id="51240.A0A2I4H1P1"/>
<gene>
    <name evidence="10" type="primary">LOC109012747</name>
</gene>
<sequence>MGSNCLNIGVIMLLLLLPSTVNAQYSVIDVTKYGAKSNGDLTQPLTNAWKDACAAGKPTRVFVPKTTYYLGAVTLKGPCKGPVELQVQGTIKAPADPMKLKDAWVVIQSVDRFILSGSGTFDGQGQTAWGLNNCLKTSACGPFATNLRFNYVTNSQIRDIKSLNSKFFHMLVFGCKNLKIQQVTISAPGNSFNTDGIHIGRSSGINIAGANIGTGDDCVSIGDGSQDITITKVNCGPGHGISIGSLGKYTNEQPVNGIKVISCTFNNAMNGVRIKTFPASPSSGTANQLYFEDIVMNNVGNPIIIDQEYCPYRNCKAQTPSKVKISNVSFKNIRGSSATADAVKLTCSKSIPCQNVQLQNINLSYKGSGQAKSTCKNVKPSFSGTQNPPPCKA</sequence>
<dbReference type="PANTHER" id="PTHR31375">
    <property type="match status" value="1"/>
</dbReference>
<organism evidence="9 10">
    <name type="scientific">Juglans regia</name>
    <name type="common">English walnut</name>
    <dbReference type="NCBI Taxonomy" id="51240"/>
    <lineage>
        <taxon>Eukaryota</taxon>
        <taxon>Viridiplantae</taxon>
        <taxon>Streptophyta</taxon>
        <taxon>Embryophyta</taxon>
        <taxon>Tracheophyta</taxon>
        <taxon>Spermatophyta</taxon>
        <taxon>Magnoliopsida</taxon>
        <taxon>eudicotyledons</taxon>
        <taxon>Gunneridae</taxon>
        <taxon>Pentapetalae</taxon>
        <taxon>rosids</taxon>
        <taxon>fabids</taxon>
        <taxon>Fagales</taxon>
        <taxon>Juglandaceae</taxon>
        <taxon>Juglans</taxon>
    </lineage>
</organism>
<dbReference type="InterPro" id="IPR012334">
    <property type="entry name" value="Pectin_lyas_fold"/>
</dbReference>
<dbReference type="GO" id="GO:0005975">
    <property type="term" value="P:carbohydrate metabolic process"/>
    <property type="evidence" value="ECO:0007669"/>
    <property type="project" value="InterPro"/>
</dbReference>
<dbReference type="SMART" id="SM00710">
    <property type="entry name" value="PbH1"/>
    <property type="match status" value="6"/>
</dbReference>
<dbReference type="AlphaFoldDB" id="A0A2I4H1P1"/>
<comment type="similarity">
    <text evidence="2 8">Belongs to the glycosyl hydrolase 28 family.</text>
</comment>
<dbReference type="GO" id="GO:0071555">
    <property type="term" value="P:cell wall organization"/>
    <property type="evidence" value="ECO:0007669"/>
    <property type="project" value="UniProtKB-KW"/>
</dbReference>
<dbReference type="GeneID" id="109012747"/>
<dbReference type="GO" id="GO:0004650">
    <property type="term" value="F:polygalacturonase activity"/>
    <property type="evidence" value="ECO:0007669"/>
    <property type="project" value="InterPro"/>
</dbReference>
<dbReference type="FunFam" id="2.160.20.10:FF:000004">
    <property type="entry name" value="Pectin lyase-like superfamily protein"/>
    <property type="match status" value="1"/>
</dbReference>
<evidence type="ECO:0000256" key="3">
    <source>
        <dbReference type="ARBA" id="ARBA00022512"/>
    </source>
</evidence>
<evidence type="ECO:0000256" key="5">
    <source>
        <dbReference type="ARBA" id="ARBA00022801"/>
    </source>
</evidence>
<dbReference type="OrthoDB" id="187139at2759"/>
<proteinExistence type="inferred from homology"/>
<dbReference type="Proteomes" id="UP000235220">
    <property type="component" value="Chromosome 1"/>
</dbReference>
<evidence type="ECO:0000313" key="10">
    <source>
        <dbReference type="RefSeq" id="XP_018850081.1"/>
    </source>
</evidence>
<reference evidence="10" key="1">
    <citation type="submission" date="2025-08" db="UniProtKB">
        <authorList>
            <consortium name="RefSeq"/>
        </authorList>
    </citation>
    <scope>IDENTIFICATION</scope>
    <source>
        <tissue evidence="10">Leaves</tissue>
    </source>
</reference>
<evidence type="ECO:0000256" key="7">
    <source>
        <dbReference type="ARBA" id="ARBA00023316"/>
    </source>
</evidence>
<protein>
    <submittedName>
        <fullName evidence="10">Exopolygalacturonase-like</fullName>
    </submittedName>
</protein>
<dbReference type="PROSITE" id="PS00502">
    <property type="entry name" value="POLYGALACTURONASE"/>
    <property type="match status" value="1"/>
</dbReference>
<evidence type="ECO:0000256" key="8">
    <source>
        <dbReference type="RuleBase" id="RU361169"/>
    </source>
</evidence>
<evidence type="ECO:0000313" key="9">
    <source>
        <dbReference type="Proteomes" id="UP000235220"/>
    </source>
</evidence>